<sequence length="412" mass="45174">MANVEDMDVPRCSRRLTLALLSVALLAVTACSPGALGPEDATPTATSEPSPTVTEEPEDRSFSMSVMGDWLPHDSVVADAADGSGGYDFARFTDSLRGLWEQDELVYCNQEVTSAGELPISYFPQFNAPPELADGMHEAGCNVIGLGNNHTFDHGQPGIDGTLEVWDGLGPELIAGANRSPEEQLEVASTDVNGISVSFVNFVGMSNMGSNDYALDYLTDHDLRSTLMEEASQADVTIVAVHWGDEYSHRVNGMQREYAEILVEEGADVIIGTHPHVVQPVEWLPKEDGTEALVFYSLGNFLSTQMAVPRIIGLLGQFDVTVDADGLVTIDNARSVPTYMHFDLSVADYVNENWVNRTNLQVYPLWDTQEPLSRSAWRNDVTVESLYASFEEWAGEEIPIVRSEEEAESYRP</sequence>
<dbReference type="AlphaFoldDB" id="A0A9D1YUL6"/>
<keyword evidence="3" id="KW-0732">Signal</keyword>
<feature type="region of interest" description="Disordered" evidence="2">
    <location>
        <begin position="35"/>
        <end position="61"/>
    </location>
</feature>
<evidence type="ECO:0000256" key="1">
    <source>
        <dbReference type="ARBA" id="ARBA00005662"/>
    </source>
</evidence>
<evidence type="ECO:0000313" key="5">
    <source>
        <dbReference type="EMBL" id="HIY66114.1"/>
    </source>
</evidence>
<evidence type="ECO:0000313" key="6">
    <source>
        <dbReference type="Proteomes" id="UP000824005"/>
    </source>
</evidence>
<dbReference type="Gene3D" id="3.60.21.10">
    <property type="match status" value="1"/>
</dbReference>
<accession>A0A9D1YUL6</accession>
<organism evidence="5 6">
    <name type="scientific">Candidatus Agrococcus pullicola</name>
    <dbReference type="NCBI Taxonomy" id="2838429"/>
    <lineage>
        <taxon>Bacteria</taxon>
        <taxon>Bacillati</taxon>
        <taxon>Actinomycetota</taxon>
        <taxon>Actinomycetes</taxon>
        <taxon>Micrococcales</taxon>
        <taxon>Microbacteriaceae</taxon>
        <taxon>Agrococcus</taxon>
    </lineage>
</organism>
<feature type="signal peptide" evidence="3">
    <location>
        <begin position="1"/>
        <end position="37"/>
    </location>
</feature>
<dbReference type="PANTHER" id="PTHR33393">
    <property type="entry name" value="POLYGLUTAMINE SYNTHESIS ACCESSORY PROTEIN RV0574C-RELATED"/>
    <property type="match status" value="1"/>
</dbReference>
<evidence type="ECO:0000256" key="2">
    <source>
        <dbReference type="SAM" id="MobiDB-lite"/>
    </source>
</evidence>
<evidence type="ECO:0000259" key="4">
    <source>
        <dbReference type="SMART" id="SM00854"/>
    </source>
</evidence>
<dbReference type="InterPro" id="IPR029052">
    <property type="entry name" value="Metallo-depent_PP-like"/>
</dbReference>
<dbReference type="PANTHER" id="PTHR33393:SF11">
    <property type="entry name" value="POLYGLUTAMINE SYNTHESIS ACCESSORY PROTEIN RV0574C-RELATED"/>
    <property type="match status" value="1"/>
</dbReference>
<feature type="compositionally biased region" description="Low complexity" evidence="2">
    <location>
        <begin position="41"/>
        <end position="54"/>
    </location>
</feature>
<dbReference type="InterPro" id="IPR019079">
    <property type="entry name" value="Capsule_synth_CapA"/>
</dbReference>
<dbReference type="EMBL" id="DXDC01000222">
    <property type="protein sequence ID" value="HIY66114.1"/>
    <property type="molecule type" value="Genomic_DNA"/>
</dbReference>
<dbReference type="InterPro" id="IPR052169">
    <property type="entry name" value="CW_Biosynth-Accessory"/>
</dbReference>
<feature type="chain" id="PRO_5038476176" evidence="3">
    <location>
        <begin position="38"/>
        <end position="412"/>
    </location>
</feature>
<proteinExistence type="inferred from homology"/>
<dbReference type="Proteomes" id="UP000824005">
    <property type="component" value="Unassembled WGS sequence"/>
</dbReference>
<dbReference type="CDD" id="cd07381">
    <property type="entry name" value="MPP_CapA"/>
    <property type="match status" value="1"/>
</dbReference>
<comment type="similarity">
    <text evidence="1">Belongs to the CapA family.</text>
</comment>
<feature type="domain" description="Capsule synthesis protein CapA" evidence="4">
    <location>
        <begin position="63"/>
        <end position="305"/>
    </location>
</feature>
<name>A0A9D1YUL6_9MICO</name>
<reference evidence="5" key="2">
    <citation type="submission" date="2021-04" db="EMBL/GenBank/DDBJ databases">
        <authorList>
            <person name="Gilroy R."/>
        </authorList>
    </citation>
    <scope>NUCLEOTIDE SEQUENCE</scope>
    <source>
        <strain evidence="5">ChiGjej1B1-98</strain>
    </source>
</reference>
<protein>
    <submittedName>
        <fullName evidence="5">CapA family protein</fullName>
    </submittedName>
</protein>
<dbReference type="Pfam" id="PF09587">
    <property type="entry name" value="PGA_cap"/>
    <property type="match status" value="1"/>
</dbReference>
<dbReference type="SUPFAM" id="SSF56300">
    <property type="entry name" value="Metallo-dependent phosphatases"/>
    <property type="match status" value="1"/>
</dbReference>
<gene>
    <name evidence="5" type="ORF">H9830_07540</name>
</gene>
<comment type="caution">
    <text evidence="5">The sequence shown here is derived from an EMBL/GenBank/DDBJ whole genome shotgun (WGS) entry which is preliminary data.</text>
</comment>
<dbReference type="SMART" id="SM00854">
    <property type="entry name" value="PGA_cap"/>
    <property type="match status" value="1"/>
</dbReference>
<reference evidence="5" key="1">
    <citation type="journal article" date="2021" name="PeerJ">
        <title>Extensive microbial diversity within the chicken gut microbiome revealed by metagenomics and culture.</title>
        <authorList>
            <person name="Gilroy R."/>
            <person name="Ravi A."/>
            <person name="Getino M."/>
            <person name="Pursley I."/>
            <person name="Horton D.L."/>
            <person name="Alikhan N.F."/>
            <person name="Baker D."/>
            <person name="Gharbi K."/>
            <person name="Hall N."/>
            <person name="Watson M."/>
            <person name="Adriaenssens E.M."/>
            <person name="Foster-Nyarko E."/>
            <person name="Jarju S."/>
            <person name="Secka A."/>
            <person name="Antonio M."/>
            <person name="Oren A."/>
            <person name="Chaudhuri R.R."/>
            <person name="La Ragione R."/>
            <person name="Hildebrand F."/>
            <person name="Pallen M.J."/>
        </authorList>
    </citation>
    <scope>NUCLEOTIDE SEQUENCE</scope>
    <source>
        <strain evidence="5">ChiGjej1B1-98</strain>
    </source>
</reference>
<evidence type="ECO:0000256" key="3">
    <source>
        <dbReference type="SAM" id="SignalP"/>
    </source>
</evidence>